<protein>
    <submittedName>
        <fullName evidence="1">Uncharacterized protein</fullName>
    </submittedName>
</protein>
<reference evidence="1 2" key="1">
    <citation type="submission" date="2016-12" db="EMBL/GenBank/DDBJ databases">
        <authorList>
            <person name="Song W.-J."/>
            <person name="Kurnit D.M."/>
        </authorList>
    </citation>
    <scope>NUCLEOTIDE SEQUENCE [LARGE SCALE GENOMIC DNA]</scope>
    <source>
        <strain evidence="1 2">PCL1601</strain>
    </source>
</reference>
<evidence type="ECO:0000313" key="1">
    <source>
        <dbReference type="EMBL" id="OLF53803.1"/>
    </source>
</evidence>
<sequence>MAAENIERFNILVGAIFAKLYESFPVPLALDSSGFVNELIIGERAPGEENMLRREDGVFLLATITWLGNHGYIRHGILHPNGGLECVLTAQTLSVLSAVPESLEVKGPSMGEQLVTSAKEGMTSKVKELASDFLNKAVTYGAKAAIDFANS</sequence>
<dbReference type="EMBL" id="MSCT01000011">
    <property type="protein sequence ID" value="OLF53803.1"/>
    <property type="molecule type" value="Genomic_DNA"/>
</dbReference>
<gene>
    <name evidence="1" type="ORF">BTN82_15150</name>
</gene>
<organism evidence="1 2">
    <name type="scientific">Pseudomonas chlororaphis</name>
    <dbReference type="NCBI Taxonomy" id="587753"/>
    <lineage>
        <taxon>Bacteria</taxon>
        <taxon>Pseudomonadati</taxon>
        <taxon>Pseudomonadota</taxon>
        <taxon>Gammaproteobacteria</taxon>
        <taxon>Pseudomonadales</taxon>
        <taxon>Pseudomonadaceae</taxon>
        <taxon>Pseudomonas</taxon>
    </lineage>
</organism>
<dbReference type="OrthoDB" id="7352393at2"/>
<dbReference type="AlphaFoldDB" id="A0A1Q8EPS4"/>
<dbReference type="Proteomes" id="UP000185578">
    <property type="component" value="Unassembled WGS sequence"/>
</dbReference>
<accession>A0A1Q8EPS4</accession>
<evidence type="ECO:0000313" key="2">
    <source>
        <dbReference type="Proteomes" id="UP000185578"/>
    </source>
</evidence>
<dbReference type="RefSeq" id="WP_075119938.1">
    <property type="nucleotide sequence ID" value="NZ_MSCT01000011.1"/>
</dbReference>
<comment type="caution">
    <text evidence="1">The sequence shown here is derived from an EMBL/GenBank/DDBJ whole genome shotgun (WGS) entry which is preliminary data.</text>
</comment>
<proteinExistence type="predicted"/>
<name>A0A1Q8EPS4_9PSED</name>